<accession>A0AAV1SAI0</accession>
<dbReference type="AlphaFoldDB" id="A0AAV1SAI0"/>
<sequence length="258" mass="29386">MNHIFWNTVHYIIKSSFLIRTSKRSTLHSFGSWETSESVRLSDGRHLTRDLITKRSRSPNFRTTCGLDVGSLFKLYHAMNRDSLLLEYYCEKHQIICCKLMVGSKIVPARQVAASHRTKVHVMDGSIAPEGHANLQVVEEDLRDSNNKGSKLTTASYKVKKRSYKNLIFVRAIIVEGRLCRRCDLRSDVRWAGFMKGRLGQIMGSHFGPNCNESKPINPYGGSCLEPVPRENRIVSQNKALLISLFLALKFFALEKEP</sequence>
<protein>
    <submittedName>
        <fullName evidence="1">Uncharacterized protein</fullName>
    </submittedName>
</protein>
<dbReference type="EMBL" id="CAWUPB010001173">
    <property type="protein sequence ID" value="CAK7348474.1"/>
    <property type="molecule type" value="Genomic_DNA"/>
</dbReference>
<organism evidence="1 2">
    <name type="scientific">Dovyalis caffra</name>
    <dbReference type="NCBI Taxonomy" id="77055"/>
    <lineage>
        <taxon>Eukaryota</taxon>
        <taxon>Viridiplantae</taxon>
        <taxon>Streptophyta</taxon>
        <taxon>Embryophyta</taxon>
        <taxon>Tracheophyta</taxon>
        <taxon>Spermatophyta</taxon>
        <taxon>Magnoliopsida</taxon>
        <taxon>eudicotyledons</taxon>
        <taxon>Gunneridae</taxon>
        <taxon>Pentapetalae</taxon>
        <taxon>rosids</taxon>
        <taxon>fabids</taxon>
        <taxon>Malpighiales</taxon>
        <taxon>Salicaceae</taxon>
        <taxon>Flacourtieae</taxon>
        <taxon>Dovyalis</taxon>
    </lineage>
</organism>
<evidence type="ECO:0000313" key="2">
    <source>
        <dbReference type="Proteomes" id="UP001314170"/>
    </source>
</evidence>
<keyword evidence="2" id="KW-1185">Reference proteome</keyword>
<name>A0AAV1SAI0_9ROSI</name>
<dbReference type="Proteomes" id="UP001314170">
    <property type="component" value="Unassembled WGS sequence"/>
</dbReference>
<proteinExistence type="predicted"/>
<reference evidence="1 2" key="1">
    <citation type="submission" date="2024-01" db="EMBL/GenBank/DDBJ databases">
        <authorList>
            <person name="Waweru B."/>
        </authorList>
    </citation>
    <scope>NUCLEOTIDE SEQUENCE [LARGE SCALE GENOMIC DNA]</scope>
</reference>
<gene>
    <name evidence="1" type="ORF">DCAF_LOCUS21173</name>
</gene>
<comment type="caution">
    <text evidence="1">The sequence shown here is derived from an EMBL/GenBank/DDBJ whole genome shotgun (WGS) entry which is preliminary data.</text>
</comment>
<evidence type="ECO:0000313" key="1">
    <source>
        <dbReference type="EMBL" id="CAK7348474.1"/>
    </source>
</evidence>